<keyword evidence="2" id="KW-1185">Reference proteome</keyword>
<comment type="caution">
    <text evidence="1">The sequence shown here is derived from an EMBL/GenBank/DDBJ whole genome shotgun (WGS) entry which is preliminary data.</text>
</comment>
<dbReference type="RefSeq" id="WP_184436826.1">
    <property type="nucleotide sequence ID" value="NZ_JACIGI010000031.1"/>
</dbReference>
<protein>
    <submittedName>
        <fullName evidence="1">Uncharacterized protein</fullName>
    </submittedName>
</protein>
<reference evidence="1 2" key="1">
    <citation type="submission" date="2020-08" db="EMBL/GenBank/DDBJ databases">
        <title>Genome sequencing of Purple Non-Sulfur Bacteria from various extreme environments.</title>
        <authorList>
            <person name="Mayer M."/>
        </authorList>
    </citation>
    <scope>NUCLEOTIDE SEQUENCE [LARGE SCALE GENOMIC DNA]</scope>
    <source>
        <strain evidence="1 2">JA135</strain>
    </source>
</reference>
<organism evidence="1 2">
    <name type="scientific">Roseospira goensis</name>
    <dbReference type="NCBI Taxonomy" id="391922"/>
    <lineage>
        <taxon>Bacteria</taxon>
        <taxon>Pseudomonadati</taxon>
        <taxon>Pseudomonadota</taxon>
        <taxon>Alphaproteobacteria</taxon>
        <taxon>Rhodospirillales</taxon>
        <taxon>Rhodospirillaceae</taxon>
        <taxon>Roseospira</taxon>
    </lineage>
</organism>
<sequence length="175" mass="19998">MMFSEAEIQQRFEDLYNIACGFCADFNEGCDIRAEIDPSLLYLCVVSMYDDISRYKDYHLNNPEKQRSNPIKRAAYGAKWITRFSPIIFPRMGHETGEGASKDSDVLVNAAFALHFALVNMEIEASVSLRLSTEYYYQIVYDLLYRSLSSDALIILFQALADVANKTRGPTYLIE</sequence>
<gene>
    <name evidence="1" type="ORF">GGD88_003003</name>
</gene>
<accession>A0A7W6S1N3</accession>
<dbReference type="EMBL" id="JACIGI010000031">
    <property type="protein sequence ID" value="MBB4287258.1"/>
    <property type="molecule type" value="Genomic_DNA"/>
</dbReference>
<dbReference type="Proteomes" id="UP000555728">
    <property type="component" value="Unassembled WGS sequence"/>
</dbReference>
<name>A0A7W6S1N3_9PROT</name>
<evidence type="ECO:0000313" key="2">
    <source>
        <dbReference type="Proteomes" id="UP000555728"/>
    </source>
</evidence>
<dbReference type="AlphaFoldDB" id="A0A7W6S1N3"/>
<proteinExistence type="predicted"/>
<evidence type="ECO:0000313" key="1">
    <source>
        <dbReference type="EMBL" id="MBB4287258.1"/>
    </source>
</evidence>